<protein>
    <submittedName>
        <fullName evidence="3">Actin-like ATPase domain-containing protein</fullName>
    </submittedName>
</protein>
<dbReference type="Gene3D" id="3.30.420.40">
    <property type="match status" value="2"/>
</dbReference>
<dbReference type="SUPFAM" id="SSF53067">
    <property type="entry name" value="Actin-like ATPase domain"/>
    <property type="match status" value="2"/>
</dbReference>
<dbReference type="PANTHER" id="PTHR14187:SF82">
    <property type="entry name" value="FAMILY CHAPERONE, PUTATIVE (AFU_ORTHOLOGUE AFUA_7G08575)-RELATED"/>
    <property type="match status" value="1"/>
</dbReference>
<dbReference type="InterPro" id="IPR043129">
    <property type="entry name" value="ATPase_NBD"/>
</dbReference>
<dbReference type="STRING" id="1450538.A0A2V5H4W5"/>
<organism evidence="3 4">
    <name type="scientific">Aspergillus violaceofuscus (strain CBS 115571)</name>
    <dbReference type="NCBI Taxonomy" id="1450538"/>
    <lineage>
        <taxon>Eukaryota</taxon>
        <taxon>Fungi</taxon>
        <taxon>Dikarya</taxon>
        <taxon>Ascomycota</taxon>
        <taxon>Pezizomycotina</taxon>
        <taxon>Eurotiomycetes</taxon>
        <taxon>Eurotiomycetidae</taxon>
        <taxon>Eurotiales</taxon>
        <taxon>Aspergillaceae</taxon>
        <taxon>Aspergillus</taxon>
    </lineage>
</organism>
<gene>
    <name evidence="3" type="ORF">BO99DRAFT_339554</name>
</gene>
<keyword evidence="2" id="KW-0067">ATP-binding</keyword>
<name>A0A2V5H4W5_ASPV1</name>
<evidence type="ECO:0000313" key="3">
    <source>
        <dbReference type="EMBL" id="PYI16654.1"/>
    </source>
</evidence>
<dbReference type="EMBL" id="KZ825166">
    <property type="protein sequence ID" value="PYI16654.1"/>
    <property type="molecule type" value="Genomic_DNA"/>
</dbReference>
<dbReference type="AlphaFoldDB" id="A0A2V5H4W5"/>
<dbReference type="Proteomes" id="UP000249829">
    <property type="component" value="Unassembled WGS sequence"/>
</dbReference>
<reference evidence="3 4" key="1">
    <citation type="submission" date="2018-02" db="EMBL/GenBank/DDBJ databases">
        <title>The genomes of Aspergillus section Nigri reveals drivers in fungal speciation.</title>
        <authorList>
            <consortium name="DOE Joint Genome Institute"/>
            <person name="Vesth T.C."/>
            <person name="Nybo J."/>
            <person name="Theobald S."/>
            <person name="Brandl J."/>
            <person name="Frisvad J.C."/>
            <person name="Nielsen K.F."/>
            <person name="Lyhne E.K."/>
            <person name="Kogle M.E."/>
            <person name="Kuo A."/>
            <person name="Riley R."/>
            <person name="Clum A."/>
            <person name="Nolan M."/>
            <person name="Lipzen A."/>
            <person name="Salamov A."/>
            <person name="Henrissat B."/>
            <person name="Wiebenga A."/>
            <person name="De vries R.P."/>
            <person name="Grigoriev I.V."/>
            <person name="Mortensen U.H."/>
            <person name="Andersen M.R."/>
            <person name="Baker S.E."/>
        </authorList>
    </citation>
    <scope>NUCLEOTIDE SEQUENCE [LARGE SCALE GENOMIC DNA]</scope>
    <source>
        <strain evidence="3 4">CBS 115571</strain>
    </source>
</reference>
<dbReference type="Gene3D" id="3.90.640.10">
    <property type="entry name" value="Actin, Chain A, domain 4"/>
    <property type="match status" value="1"/>
</dbReference>
<dbReference type="CDD" id="cd10170">
    <property type="entry name" value="ASKHA_NBD_HSP70"/>
    <property type="match status" value="1"/>
</dbReference>
<dbReference type="GO" id="GO:0140662">
    <property type="term" value="F:ATP-dependent protein folding chaperone"/>
    <property type="evidence" value="ECO:0007669"/>
    <property type="project" value="InterPro"/>
</dbReference>
<dbReference type="PANTHER" id="PTHR14187">
    <property type="entry name" value="ALPHA KINASE/ELONGATION FACTOR 2 KINASE"/>
    <property type="match status" value="1"/>
</dbReference>
<keyword evidence="4" id="KW-1185">Reference proteome</keyword>
<proteinExistence type="predicted"/>
<dbReference type="Pfam" id="PF00012">
    <property type="entry name" value="HSP70"/>
    <property type="match status" value="1"/>
</dbReference>
<sequence>MGKAIYAVVGIDFGTTYSGVAWALEGNPEDIEIISSWPGGGNRTTLKVPSVISYENKVSKWGYQVGPLSEVIRGSKLLLDEHQDQEYAPSLASKSLLVKYGKDAVQVSGDYLKNLVVHVKATLERRFGETAKSMELIYVLTVPAVWSDKAKDATLRAAFLAGVDSSQISLVSEPEAAALHSLRTIQPNSISKEDVLIVCDAGGGTVDLISYKVRDIAPLNIEEVTEGTGNGAVCGSLLLDERFERLLMRKVGLENWQCLRTQSKESALSYWRDMVKPNFGEESECDYLDVDHFIPLPGAESQPDKHIEDGFVQIDSDEIEEIFEPIVLKVEELVRMQLERVADLGLKVKAIVLVGGFGSSRYLFQRLKTKNPSIPVMQPPNACEVSNSLLSCSSNLMSGSGAVSRGLEGNRVEARVSRRSYGVSANKKFDQSRHAKHAKYWSHTEQEWFARDNMTWYIKKSARVSEHQPIKFDFYRTVFVNQADELRFTDELFFCNDKSPPDIKFGYLTWMLIKSGVIPLCTLNSDLSKIPRQLFRKKTNLSGNEYYEIRYTLKVTPASASLLFDLEFNGVSYGSVSSRY</sequence>
<evidence type="ECO:0000256" key="1">
    <source>
        <dbReference type="ARBA" id="ARBA00022741"/>
    </source>
</evidence>
<dbReference type="OMA" id="IVREYEC"/>
<keyword evidence="1" id="KW-0547">Nucleotide-binding</keyword>
<dbReference type="PRINTS" id="PR00301">
    <property type="entry name" value="HEATSHOCK70"/>
</dbReference>
<evidence type="ECO:0000313" key="4">
    <source>
        <dbReference type="Proteomes" id="UP000249829"/>
    </source>
</evidence>
<dbReference type="InterPro" id="IPR013126">
    <property type="entry name" value="Hsp_70_fam"/>
</dbReference>
<dbReference type="GO" id="GO:0005524">
    <property type="term" value="F:ATP binding"/>
    <property type="evidence" value="ECO:0007669"/>
    <property type="project" value="UniProtKB-KW"/>
</dbReference>
<evidence type="ECO:0000256" key="2">
    <source>
        <dbReference type="ARBA" id="ARBA00022840"/>
    </source>
</evidence>
<accession>A0A2V5H4W5</accession>